<accession>A0A8S9YGQ0</accession>
<dbReference type="SUPFAM" id="SSF109885">
    <property type="entry name" value="I/LWEQ domain"/>
    <property type="match status" value="1"/>
</dbReference>
<dbReference type="PROSITE" id="PS50945">
    <property type="entry name" value="I_LWEQ"/>
    <property type="match status" value="1"/>
</dbReference>
<dbReference type="InterPro" id="IPR002558">
    <property type="entry name" value="ILWEQ_dom"/>
</dbReference>
<evidence type="ECO:0000256" key="3">
    <source>
        <dbReference type="SAM" id="Coils"/>
    </source>
</evidence>
<comment type="subcellular location">
    <subcellularLocation>
        <location evidence="1">Cytoplasm</location>
    </subcellularLocation>
</comment>
<evidence type="ECO:0000313" key="6">
    <source>
        <dbReference type="EMBL" id="KAF7233667.1"/>
    </source>
</evidence>
<dbReference type="GO" id="GO:0051015">
    <property type="term" value="F:actin filament binding"/>
    <property type="evidence" value="ECO:0007669"/>
    <property type="project" value="TreeGrafter"/>
</dbReference>
<organism evidence="6 7">
    <name type="scientific">Paragonimus skrjabini miyazakii</name>
    <dbReference type="NCBI Taxonomy" id="59628"/>
    <lineage>
        <taxon>Eukaryota</taxon>
        <taxon>Metazoa</taxon>
        <taxon>Spiralia</taxon>
        <taxon>Lophotrochozoa</taxon>
        <taxon>Platyhelminthes</taxon>
        <taxon>Trematoda</taxon>
        <taxon>Digenea</taxon>
        <taxon>Plagiorchiida</taxon>
        <taxon>Troglotremata</taxon>
        <taxon>Troglotrematidae</taxon>
        <taxon>Paragonimus</taxon>
    </lineage>
</organism>
<dbReference type="GO" id="GO:0035615">
    <property type="term" value="F:clathrin adaptor activity"/>
    <property type="evidence" value="ECO:0007669"/>
    <property type="project" value="TreeGrafter"/>
</dbReference>
<keyword evidence="7" id="KW-1185">Reference proteome</keyword>
<evidence type="ECO:0000256" key="2">
    <source>
        <dbReference type="ARBA" id="ARBA00022490"/>
    </source>
</evidence>
<dbReference type="GO" id="GO:0006897">
    <property type="term" value="P:endocytosis"/>
    <property type="evidence" value="ECO:0007669"/>
    <property type="project" value="InterPro"/>
</dbReference>
<dbReference type="GO" id="GO:0030136">
    <property type="term" value="C:clathrin-coated vesicle"/>
    <property type="evidence" value="ECO:0007669"/>
    <property type="project" value="TreeGrafter"/>
</dbReference>
<dbReference type="InterPro" id="IPR030224">
    <property type="entry name" value="Sla2_fam"/>
</dbReference>
<dbReference type="InterPro" id="IPR035964">
    <property type="entry name" value="I/LWEQ_dom_sf"/>
</dbReference>
<dbReference type="Proteomes" id="UP000822476">
    <property type="component" value="Unassembled WGS sequence"/>
</dbReference>
<dbReference type="GO" id="GO:0080025">
    <property type="term" value="F:phosphatidylinositol-3,5-bisphosphate binding"/>
    <property type="evidence" value="ECO:0007669"/>
    <property type="project" value="TreeGrafter"/>
</dbReference>
<dbReference type="Gene3D" id="1.20.5.1700">
    <property type="match status" value="1"/>
</dbReference>
<dbReference type="GO" id="GO:0032051">
    <property type="term" value="F:clathrin light chain binding"/>
    <property type="evidence" value="ECO:0007669"/>
    <property type="project" value="TreeGrafter"/>
</dbReference>
<dbReference type="GO" id="GO:0007015">
    <property type="term" value="P:actin filament organization"/>
    <property type="evidence" value="ECO:0007669"/>
    <property type="project" value="TreeGrafter"/>
</dbReference>
<comment type="caution">
    <text evidence="6">The sequence shown here is derived from an EMBL/GenBank/DDBJ whole genome shotgun (WGS) entry which is preliminary data.</text>
</comment>
<feature type="region of interest" description="Disordered" evidence="4">
    <location>
        <begin position="152"/>
        <end position="171"/>
    </location>
</feature>
<dbReference type="GO" id="GO:0048268">
    <property type="term" value="P:clathrin coat assembly"/>
    <property type="evidence" value="ECO:0007669"/>
    <property type="project" value="TreeGrafter"/>
</dbReference>
<evidence type="ECO:0000313" key="7">
    <source>
        <dbReference type="Proteomes" id="UP000822476"/>
    </source>
</evidence>
<gene>
    <name evidence="6" type="ORF">EG68_09352</name>
</gene>
<dbReference type="Pfam" id="PF01608">
    <property type="entry name" value="I_LWEQ"/>
    <property type="match status" value="1"/>
</dbReference>
<dbReference type="OrthoDB" id="8178130at2759"/>
<feature type="domain" description="I/LWEQ" evidence="5">
    <location>
        <begin position="386"/>
        <end position="623"/>
    </location>
</feature>
<dbReference type="EMBL" id="JTDE01020895">
    <property type="protein sequence ID" value="KAF7233667.1"/>
    <property type="molecule type" value="Genomic_DNA"/>
</dbReference>
<sequence>HDFLIEAELLKSEIDRIKGEHQRITDSLLDRIRTLEDQIKEAVQIQSTLEERSEELDSQLKQKSIQAASSEEKFSKLKDVYSKLREEHVVLLRNSAAMQQQLQEQKQQTLELQKQLQLLQSELSHVSDNTKRQLELNADKTEPVFCLTRASMSESPEASTHEQIDPLSNTRSVESDLGKQIQILEEYKASLTESLRIKEDRIVELQLLLQTAQGRITQLEQYADKSCDTLLTNQRIEFFSQACQKSAALLERTINTLKEDDPPSLGFRSTPEYLQRISERTQEMLMNFKQLAMNSYSASSELTWLICELATELCEIALHSRVTADFTGSTNLHILAFELCEEAVTMFQALVSDPDGEAKDHVFRVCTTLESLCTLTSNLNQLRQNTKQAEEAGLSALMESEMTHSVEAVRMAEQKFKELANVSSSTASGDKMHVHQTILEHCGDLISVVSDLVAKSSTIQQSLADKPQNGDCYKPHNRWTEGFVSAAKSVGACANVLVEVADDLVSGRGNVLERLLVISQEVSASTTQLFVSTRVKLPPGSTQLVDLQVTNKRISKATGDLIGSVKQAIVTRKSEDLDFSCLTLTQAKRLEVESQVRVLQLENELQQERLRLGELRRENYQRAAEVEVVPRTEV</sequence>
<feature type="coiled-coil region" evidence="3">
    <location>
        <begin position="32"/>
        <end position="122"/>
    </location>
</feature>
<keyword evidence="2" id="KW-0963">Cytoplasm</keyword>
<reference evidence="6" key="1">
    <citation type="submission" date="2019-07" db="EMBL/GenBank/DDBJ databases">
        <title>Annotation for the trematode Paragonimus miyazaki's.</title>
        <authorList>
            <person name="Choi Y.-J."/>
        </authorList>
    </citation>
    <scope>NUCLEOTIDE SEQUENCE</scope>
    <source>
        <strain evidence="6">Japan</strain>
    </source>
</reference>
<keyword evidence="3" id="KW-0175">Coiled coil</keyword>
<dbReference type="AlphaFoldDB" id="A0A8S9YGQ0"/>
<evidence type="ECO:0000256" key="1">
    <source>
        <dbReference type="ARBA" id="ARBA00004496"/>
    </source>
</evidence>
<dbReference type="Gene3D" id="1.20.1410.10">
    <property type="entry name" value="I/LWEQ domain"/>
    <property type="match status" value="1"/>
</dbReference>
<dbReference type="PANTHER" id="PTHR10407:SF15">
    <property type="entry name" value="HUNTINGTIN INTERACTING PROTEIN 1"/>
    <property type="match status" value="1"/>
</dbReference>
<name>A0A8S9YGQ0_9TREM</name>
<dbReference type="SMART" id="SM00307">
    <property type="entry name" value="ILWEQ"/>
    <property type="match status" value="1"/>
</dbReference>
<feature type="non-terminal residue" evidence="6">
    <location>
        <position position="1"/>
    </location>
</feature>
<dbReference type="PANTHER" id="PTHR10407">
    <property type="entry name" value="HUNTINGTIN INTERACTING PROTEIN 1"/>
    <property type="match status" value="1"/>
</dbReference>
<dbReference type="GO" id="GO:0030864">
    <property type="term" value="C:cortical actin cytoskeleton"/>
    <property type="evidence" value="ECO:0007669"/>
    <property type="project" value="TreeGrafter"/>
</dbReference>
<proteinExistence type="predicted"/>
<protein>
    <recommendedName>
        <fullName evidence="5">I/LWEQ domain-containing protein</fullName>
    </recommendedName>
</protein>
<dbReference type="GO" id="GO:0043325">
    <property type="term" value="F:phosphatidylinositol-3,4-bisphosphate binding"/>
    <property type="evidence" value="ECO:0007669"/>
    <property type="project" value="TreeGrafter"/>
</dbReference>
<evidence type="ECO:0000259" key="5">
    <source>
        <dbReference type="PROSITE" id="PS50945"/>
    </source>
</evidence>
<evidence type="ECO:0000256" key="4">
    <source>
        <dbReference type="SAM" id="MobiDB-lite"/>
    </source>
</evidence>